<dbReference type="Gene3D" id="3.40.50.300">
    <property type="entry name" value="P-loop containing nucleotide triphosphate hydrolases"/>
    <property type="match status" value="1"/>
</dbReference>
<accession>A0A7T7S2J1</accession>
<organism evidence="1 2">
    <name type="scientific">Actinomyces weissii</name>
    <dbReference type="NCBI Taxonomy" id="675090"/>
    <lineage>
        <taxon>Bacteria</taxon>
        <taxon>Bacillati</taxon>
        <taxon>Actinomycetota</taxon>
        <taxon>Actinomycetes</taxon>
        <taxon>Actinomycetales</taxon>
        <taxon>Actinomycetaceae</taxon>
        <taxon>Actinomyces</taxon>
    </lineage>
</organism>
<dbReference type="AlphaFoldDB" id="A0A7T7S2J1"/>
<keyword evidence="2" id="KW-1185">Reference proteome</keyword>
<dbReference type="InterPro" id="IPR027417">
    <property type="entry name" value="P-loop_NTPase"/>
</dbReference>
<dbReference type="Proteomes" id="UP000595895">
    <property type="component" value="Chromosome"/>
</dbReference>
<dbReference type="EMBL" id="CP066802">
    <property type="protein sequence ID" value="QQM67484.1"/>
    <property type="molecule type" value="Genomic_DNA"/>
</dbReference>
<dbReference type="KEGG" id="awe:JG540_00820"/>
<evidence type="ECO:0000313" key="1">
    <source>
        <dbReference type="EMBL" id="QQM67484.1"/>
    </source>
</evidence>
<evidence type="ECO:0000313" key="2">
    <source>
        <dbReference type="Proteomes" id="UP000595895"/>
    </source>
</evidence>
<gene>
    <name evidence="1" type="ORF">JG540_00820</name>
</gene>
<reference evidence="1 2" key="1">
    <citation type="submission" date="2020-12" db="EMBL/GenBank/DDBJ databases">
        <authorList>
            <person name="Zhou J."/>
        </authorList>
    </citation>
    <scope>NUCLEOTIDE SEQUENCE [LARGE SCALE GENOMIC DNA]</scope>
    <source>
        <strain evidence="1 2">CCUG 61299</strain>
    </source>
</reference>
<proteinExistence type="predicted"/>
<protein>
    <submittedName>
        <fullName evidence="1">Zeta toxin family protein</fullName>
    </submittedName>
</protein>
<sequence>MAAFVAVVGDDLRQYHPSCNRLCASADPELMPRETAELSGRLVGKALEHPAAHGYSVAA</sequence>
<name>A0A7T7S2J1_9ACTO</name>